<comment type="caution">
    <text evidence="1">The sequence shown here is derived from an EMBL/GenBank/DDBJ whole genome shotgun (WGS) entry which is preliminary data.</text>
</comment>
<protein>
    <submittedName>
        <fullName evidence="1">Uncharacterized protein</fullName>
    </submittedName>
</protein>
<evidence type="ECO:0000313" key="2">
    <source>
        <dbReference type="Proteomes" id="UP001341840"/>
    </source>
</evidence>
<organism evidence="1 2">
    <name type="scientific">Stylosanthes scabra</name>
    <dbReference type="NCBI Taxonomy" id="79078"/>
    <lineage>
        <taxon>Eukaryota</taxon>
        <taxon>Viridiplantae</taxon>
        <taxon>Streptophyta</taxon>
        <taxon>Embryophyta</taxon>
        <taxon>Tracheophyta</taxon>
        <taxon>Spermatophyta</taxon>
        <taxon>Magnoliopsida</taxon>
        <taxon>eudicotyledons</taxon>
        <taxon>Gunneridae</taxon>
        <taxon>Pentapetalae</taxon>
        <taxon>rosids</taxon>
        <taxon>fabids</taxon>
        <taxon>Fabales</taxon>
        <taxon>Fabaceae</taxon>
        <taxon>Papilionoideae</taxon>
        <taxon>50 kb inversion clade</taxon>
        <taxon>dalbergioids sensu lato</taxon>
        <taxon>Dalbergieae</taxon>
        <taxon>Pterocarpus clade</taxon>
        <taxon>Stylosanthes</taxon>
    </lineage>
</organism>
<proteinExistence type="predicted"/>
<accession>A0ABU6SX94</accession>
<sequence length="109" mass="12710">GNRRDRQFFEFDPEIERTLTKHRNRVKFQRALQGKPSEGTFYEDFSEEEVEEVFQEEIRDNMGNNANNTQRRTLADFTTPTTVSCGSSIVRPTVEANNFELKPSLIHLV</sequence>
<keyword evidence="2" id="KW-1185">Reference proteome</keyword>
<evidence type="ECO:0000313" key="1">
    <source>
        <dbReference type="EMBL" id="MED6140879.1"/>
    </source>
</evidence>
<feature type="non-terminal residue" evidence="1">
    <location>
        <position position="1"/>
    </location>
</feature>
<name>A0ABU6SX94_9FABA</name>
<dbReference type="EMBL" id="JASCZI010062842">
    <property type="protein sequence ID" value="MED6140879.1"/>
    <property type="molecule type" value="Genomic_DNA"/>
</dbReference>
<reference evidence="1 2" key="1">
    <citation type="journal article" date="2023" name="Plants (Basel)">
        <title>Bridging the Gap: Combining Genomics and Transcriptomics Approaches to Understand Stylosanthes scabra, an Orphan Legume from the Brazilian Caatinga.</title>
        <authorList>
            <person name="Ferreira-Neto J.R.C."/>
            <person name="da Silva M.D."/>
            <person name="Binneck E."/>
            <person name="de Melo N.F."/>
            <person name="da Silva R.H."/>
            <person name="de Melo A.L.T.M."/>
            <person name="Pandolfi V."/>
            <person name="Bustamante F.O."/>
            <person name="Brasileiro-Vidal A.C."/>
            <person name="Benko-Iseppon A.M."/>
        </authorList>
    </citation>
    <scope>NUCLEOTIDE SEQUENCE [LARGE SCALE GENOMIC DNA]</scope>
    <source>
        <tissue evidence="1">Leaves</tissue>
    </source>
</reference>
<gene>
    <name evidence="1" type="ORF">PIB30_097717</name>
</gene>
<dbReference type="Proteomes" id="UP001341840">
    <property type="component" value="Unassembled WGS sequence"/>
</dbReference>